<evidence type="ECO:0000313" key="2">
    <source>
        <dbReference type="EMBL" id="QDV74629.1"/>
    </source>
</evidence>
<gene>
    <name evidence="2" type="ORF">Spa11_28350</name>
</gene>
<evidence type="ECO:0000313" key="3">
    <source>
        <dbReference type="Proteomes" id="UP000316426"/>
    </source>
</evidence>
<dbReference type="RefSeq" id="WP_145113197.1">
    <property type="nucleotide sequence ID" value="NZ_CP036349.1"/>
</dbReference>
<proteinExistence type="predicted"/>
<dbReference type="SUPFAM" id="SSF51735">
    <property type="entry name" value="NAD(P)-binding Rossmann-fold domains"/>
    <property type="match status" value="1"/>
</dbReference>
<keyword evidence="3" id="KW-1185">Reference proteome</keyword>
<dbReference type="KEGG" id="bmei:Spa11_28350"/>
<reference evidence="2 3" key="1">
    <citation type="submission" date="2019-02" db="EMBL/GenBank/DDBJ databases">
        <title>Deep-cultivation of Planctomycetes and their phenomic and genomic characterization uncovers novel biology.</title>
        <authorList>
            <person name="Wiegand S."/>
            <person name="Jogler M."/>
            <person name="Boedeker C."/>
            <person name="Pinto D."/>
            <person name="Vollmers J."/>
            <person name="Rivas-Marin E."/>
            <person name="Kohn T."/>
            <person name="Peeters S.H."/>
            <person name="Heuer A."/>
            <person name="Rast P."/>
            <person name="Oberbeckmann S."/>
            <person name="Bunk B."/>
            <person name="Jeske O."/>
            <person name="Meyerdierks A."/>
            <person name="Storesund J.E."/>
            <person name="Kallscheuer N."/>
            <person name="Luecker S."/>
            <person name="Lage O.M."/>
            <person name="Pohl T."/>
            <person name="Merkel B.J."/>
            <person name="Hornburger P."/>
            <person name="Mueller R.-W."/>
            <person name="Bruemmer F."/>
            <person name="Labrenz M."/>
            <person name="Spormann A.M."/>
            <person name="Op den Camp H."/>
            <person name="Overmann J."/>
            <person name="Amann R."/>
            <person name="Jetten M.S.M."/>
            <person name="Mascher T."/>
            <person name="Medema M.H."/>
            <person name="Devos D.P."/>
            <person name="Kaster A.-K."/>
            <person name="Ovreas L."/>
            <person name="Rohde M."/>
            <person name="Galperin M.Y."/>
            <person name="Jogler C."/>
        </authorList>
    </citation>
    <scope>NUCLEOTIDE SEQUENCE [LARGE SCALE GENOMIC DNA]</scope>
    <source>
        <strain evidence="2 3">Spa11</strain>
    </source>
</reference>
<dbReference type="PANTHER" id="PTHR15020:SF11">
    <property type="entry name" value="OS06G0360300 PROTEIN"/>
    <property type="match status" value="1"/>
</dbReference>
<evidence type="ECO:0000259" key="1">
    <source>
        <dbReference type="Pfam" id="PF13460"/>
    </source>
</evidence>
<sequence>MTVLVVGATGATGRLLVKELLDRGASVRVVARDVDRLDESVREAPALSIVQASISKMSDQGIRELVAGCTAAVSCLGHNLSFKGLFGPPYRLVTDATRRICKALQAEGGDAPRRFVLMNTTGVRNPDVDERISAPQKLIILALRLLLPPHSDNEGAAHHLRRRIGPSNPHLEWVVVRPDGLVDHDVVSDYDLHPSPTRSAIFDAGQTSRINVAHFMAALVTDADLWERWKGATPVIYNAGTV</sequence>
<name>A0A518KA15_9BACT</name>
<dbReference type="Proteomes" id="UP000316426">
    <property type="component" value="Chromosome"/>
</dbReference>
<protein>
    <recommendedName>
        <fullName evidence="1">NAD(P)-binding domain-containing protein</fullName>
    </recommendedName>
</protein>
<dbReference type="InterPro" id="IPR036291">
    <property type="entry name" value="NAD(P)-bd_dom_sf"/>
</dbReference>
<organism evidence="2 3">
    <name type="scientific">Botrimarina mediterranea</name>
    <dbReference type="NCBI Taxonomy" id="2528022"/>
    <lineage>
        <taxon>Bacteria</taxon>
        <taxon>Pseudomonadati</taxon>
        <taxon>Planctomycetota</taxon>
        <taxon>Planctomycetia</taxon>
        <taxon>Pirellulales</taxon>
        <taxon>Lacipirellulaceae</taxon>
        <taxon>Botrimarina</taxon>
    </lineage>
</organism>
<dbReference type="PANTHER" id="PTHR15020">
    <property type="entry name" value="FLAVIN REDUCTASE-RELATED"/>
    <property type="match status" value="1"/>
</dbReference>
<feature type="domain" description="NAD(P)-binding" evidence="1">
    <location>
        <begin position="7"/>
        <end position="222"/>
    </location>
</feature>
<dbReference type="AlphaFoldDB" id="A0A518KA15"/>
<dbReference type="EMBL" id="CP036349">
    <property type="protein sequence ID" value="QDV74629.1"/>
    <property type="molecule type" value="Genomic_DNA"/>
</dbReference>
<dbReference type="Pfam" id="PF13460">
    <property type="entry name" value="NAD_binding_10"/>
    <property type="match status" value="1"/>
</dbReference>
<dbReference type="Gene3D" id="3.40.50.720">
    <property type="entry name" value="NAD(P)-binding Rossmann-like Domain"/>
    <property type="match status" value="1"/>
</dbReference>
<dbReference type="InterPro" id="IPR016040">
    <property type="entry name" value="NAD(P)-bd_dom"/>
</dbReference>
<accession>A0A518KA15</accession>